<dbReference type="FunFam" id="3.30.1010.10:FF:000019">
    <property type="entry name" value="Serine/threonine-protein kinase Tel1"/>
    <property type="match status" value="1"/>
</dbReference>
<keyword evidence="14 20" id="KW-0156">Chromatin regulator</keyword>
<evidence type="ECO:0000256" key="4">
    <source>
        <dbReference type="ARBA" id="ARBA00011370"/>
    </source>
</evidence>
<evidence type="ECO:0000256" key="5">
    <source>
        <dbReference type="ARBA" id="ARBA00012513"/>
    </source>
</evidence>
<comment type="catalytic activity">
    <reaction evidence="19">
        <text>L-seryl-[protein] + ATP = O-phospho-L-seryl-[protein] + ADP + H(+)</text>
        <dbReference type="Rhea" id="RHEA:17989"/>
        <dbReference type="Rhea" id="RHEA-COMP:9863"/>
        <dbReference type="Rhea" id="RHEA-COMP:11604"/>
        <dbReference type="ChEBI" id="CHEBI:15378"/>
        <dbReference type="ChEBI" id="CHEBI:29999"/>
        <dbReference type="ChEBI" id="CHEBI:30616"/>
        <dbReference type="ChEBI" id="CHEBI:83421"/>
        <dbReference type="ChEBI" id="CHEBI:456216"/>
        <dbReference type="EC" id="2.7.11.1"/>
    </reaction>
</comment>
<dbReference type="InterPro" id="IPR000403">
    <property type="entry name" value="PI3/4_kinase_cat_dom"/>
</dbReference>
<gene>
    <name evidence="25" type="ORF">K402DRAFT_460730</name>
</gene>
<dbReference type="EC" id="2.7.11.1" evidence="5 20"/>
<evidence type="ECO:0000313" key="25">
    <source>
        <dbReference type="EMBL" id="KAF1989999.1"/>
    </source>
</evidence>
<evidence type="ECO:0000259" key="23">
    <source>
        <dbReference type="PROSITE" id="PS51189"/>
    </source>
</evidence>
<dbReference type="Pfam" id="PF00454">
    <property type="entry name" value="PI3_PI4_kinase"/>
    <property type="match status" value="1"/>
</dbReference>
<dbReference type="InterPro" id="IPR011009">
    <property type="entry name" value="Kinase-like_dom_sf"/>
</dbReference>
<proteinExistence type="inferred from homology"/>
<dbReference type="SMART" id="SM01343">
    <property type="entry name" value="FATC"/>
    <property type="match status" value="1"/>
</dbReference>
<dbReference type="GO" id="GO:0005634">
    <property type="term" value="C:nucleus"/>
    <property type="evidence" value="ECO:0007669"/>
    <property type="project" value="UniProtKB-SubCell"/>
</dbReference>
<feature type="domain" description="FATC" evidence="24">
    <location>
        <begin position="2923"/>
        <end position="2955"/>
    </location>
</feature>
<dbReference type="GO" id="GO:0006281">
    <property type="term" value="P:DNA repair"/>
    <property type="evidence" value="ECO:0007669"/>
    <property type="project" value="InterPro"/>
</dbReference>
<dbReference type="InterPro" id="IPR038980">
    <property type="entry name" value="ATM_plant"/>
</dbReference>
<dbReference type="InterPro" id="IPR021668">
    <property type="entry name" value="TAN"/>
</dbReference>
<dbReference type="GO" id="GO:0035556">
    <property type="term" value="P:intracellular signal transduction"/>
    <property type="evidence" value="ECO:0007669"/>
    <property type="project" value="UniProtKB-ARBA"/>
</dbReference>
<evidence type="ECO:0000256" key="14">
    <source>
        <dbReference type="ARBA" id="ARBA00022853"/>
    </source>
</evidence>
<evidence type="ECO:0000256" key="17">
    <source>
        <dbReference type="ARBA" id="ARBA00025079"/>
    </source>
</evidence>
<evidence type="ECO:0000256" key="9">
    <source>
        <dbReference type="ARBA" id="ARBA00022679"/>
    </source>
</evidence>
<keyword evidence="10 20" id="KW-0547">Nucleotide-binding</keyword>
<dbReference type="SMART" id="SM00146">
    <property type="entry name" value="PI3Kc"/>
    <property type="match status" value="1"/>
</dbReference>
<dbReference type="PROSITE" id="PS00916">
    <property type="entry name" value="PI3_4_KINASE_2"/>
    <property type="match status" value="1"/>
</dbReference>
<keyword evidence="8 20" id="KW-0723">Serine/threonine-protein kinase</keyword>
<evidence type="ECO:0000256" key="16">
    <source>
        <dbReference type="ARBA" id="ARBA00023242"/>
    </source>
</evidence>
<name>A0A6G1HAF2_9PEZI</name>
<accession>A0A6G1HAF2</accession>
<dbReference type="PROSITE" id="PS51189">
    <property type="entry name" value="FAT"/>
    <property type="match status" value="1"/>
</dbReference>
<comment type="similarity">
    <text evidence="3 20">Belongs to the PI3/PI4-kinase family. ATM subfamily.</text>
</comment>
<dbReference type="InterPro" id="IPR016024">
    <property type="entry name" value="ARM-type_fold"/>
</dbReference>
<dbReference type="InterPro" id="IPR003152">
    <property type="entry name" value="FATC_dom"/>
</dbReference>
<dbReference type="PANTHER" id="PTHR37079">
    <property type="entry name" value="SERINE/THREONINE-PROTEIN KINASE ATM"/>
    <property type="match status" value="1"/>
</dbReference>
<evidence type="ECO:0000259" key="22">
    <source>
        <dbReference type="PROSITE" id="PS50290"/>
    </source>
</evidence>
<keyword evidence="12 20" id="KW-0418">Kinase</keyword>
<dbReference type="InterPro" id="IPR036940">
    <property type="entry name" value="PI3/4_kinase_cat_sf"/>
</dbReference>
<feature type="region of interest" description="Disordered" evidence="21">
    <location>
        <begin position="2866"/>
        <end position="2909"/>
    </location>
</feature>
<dbReference type="EMBL" id="ML977143">
    <property type="protein sequence ID" value="KAF1989999.1"/>
    <property type="molecule type" value="Genomic_DNA"/>
</dbReference>
<keyword evidence="16 20" id="KW-0539">Nucleus</keyword>
<dbReference type="Proteomes" id="UP000800041">
    <property type="component" value="Unassembled WGS sequence"/>
</dbReference>
<dbReference type="OrthoDB" id="381190at2759"/>
<protein>
    <recommendedName>
        <fullName evidence="6 20">Serine/threonine-protein kinase Tel1</fullName>
        <ecNumber evidence="5 20">2.7.11.1</ecNumber>
    </recommendedName>
</protein>
<feature type="compositionally biased region" description="Basic and acidic residues" evidence="21">
    <location>
        <begin position="2875"/>
        <end position="2893"/>
    </location>
</feature>
<keyword evidence="13 20" id="KW-0067">ATP-binding</keyword>
<evidence type="ECO:0000256" key="11">
    <source>
        <dbReference type="ARBA" id="ARBA00022763"/>
    </source>
</evidence>
<evidence type="ECO:0000256" key="8">
    <source>
        <dbReference type="ARBA" id="ARBA00022527"/>
    </source>
</evidence>
<feature type="compositionally biased region" description="Polar residues" evidence="21">
    <location>
        <begin position="871"/>
        <end position="881"/>
    </location>
</feature>
<evidence type="ECO:0000256" key="3">
    <source>
        <dbReference type="ARBA" id="ARBA00010769"/>
    </source>
</evidence>
<evidence type="ECO:0000256" key="13">
    <source>
        <dbReference type="ARBA" id="ARBA00022840"/>
    </source>
</evidence>
<dbReference type="Gene3D" id="3.30.1010.10">
    <property type="entry name" value="Phosphatidylinositol 3-kinase Catalytic Subunit, Chain A, domain 4"/>
    <property type="match status" value="1"/>
</dbReference>
<dbReference type="PROSITE" id="PS50290">
    <property type="entry name" value="PI3_4_KINASE_3"/>
    <property type="match status" value="1"/>
</dbReference>
<evidence type="ECO:0000256" key="7">
    <source>
        <dbReference type="ARBA" id="ARBA00022454"/>
    </source>
</evidence>
<keyword evidence="11 20" id="KW-0227">DNA damage</keyword>
<dbReference type="SMART" id="SM01342">
    <property type="entry name" value="TAN"/>
    <property type="match status" value="1"/>
</dbReference>
<dbReference type="PROSITE" id="PS00915">
    <property type="entry name" value="PI3_4_KINASE_1"/>
    <property type="match status" value="1"/>
</dbReference>
<dbReference type="Pfam" id="PF11640">
    <property type="entry name" value="TAN"/>
    <property type="match status" value="1"/>
</dbReference>
<dbReference type="InterPro" id="IPR044107">
    <property type="entry name" value="PIKKc_ATM"/>
</dbReference>
<dbReference type="SUPFAM" id="SSF56112">
    <property type="entry name" value="Protein kinase-like (PK-like)"/>
    <property type="match status" value="1"/>
</dbReference>
<evidence type="ECO:0000256" key="21">
    <source>
        <dbReference type="SAM" id="MobiDB-lite"/>
    </source>
</evidence>
<evidence type="ECO:0000256" key="20">
    <source>
        <dbReference type="RuleBase" id="RU365027"/>
    </source>
</evidence>
<evidence type="ECO:0000256" key="6">
    <source>
        <dbReference type="ARBA" id="ARBA00014619"/>
    </source>
</evidence>
<evidence type="ECO:0000256" key="10">
    <source>
        <dbReference type="ARBA" id="ARBA00022741"/>
    </source>
</evidence>
<evidence type="ECO:0000256" key="15">
    <source>
        <dbReference type="ARBA" id="ARBA00022895"/>
    </source>
</evidence>
<comment type="catalytic activity">
    <reaction evidence="18 20">
        <text>L-threonyl-[protein] + ATP = O-phospho-L-threonyl-[protein] + ADP + H(+)</text>
        <dbReference type="Rhea" id="RHEA:46608"/>
        <dbReference type="Rhea" id="RHEA-COMP:11060"/>
        <dbReference type="Rhea" id="RHEA-COMP:11605"/>
        <dbReference type="ChEBI" id="CHEBI:15378"/>
        <dbReference type="ChEBI" id="CHEBI:30013"/>
        <dbReference type="ChEBI" id="CHEBI:30616"/>
        <dbReference type="ChEBI" id="CHEBI:61977"/>
        <dbReference type="ChEBI" id="CHEBI:456216"/>
        <dbReference type="EC" id="2.7.11.1"/>
    </reaction>
</comment>
<feature type="domain" description="FAT" evidence="23">
    <location>
        <begin position="1874"/>
        <end position="2478"/>
    </location>
</feature>
<evidence type="ECO:0000256" key="19">
    <source>
        <dbReference type="ARBA" id="ARBA00048679"/>
    </source>
</evidence>
<evidence type="ECO:0000256" key="12">
    <source>
        <dbReference type="ARBA" id="ARBA00022777"/>
    </source>
</evidence>
<dbReference type="GO" id="GO:0006325">
    <property type="term" value="P:chromatin organization"/>
    <property type="evidence" value="ECO:0007669"/>
    <property type="project" value="UniProtKB-KW"/>
</dbReference>
<evidence type="ECO:0000313" key="26">
    <source>
        <dbReference type="Proteomes" id="UP000800041"/>
    </source>
</evidence>
<comment type="function">
    <text evidence="17 20">Serine/threonine protein kinase which activates checkpoint signaling upon genotoxic stresses such as ionizing radiation (IR), ultraviolet light (UV), or DNA replication stalling, thereby acting as a DNA damage sensor. Recognizes the substrate consensus sequence [ST]-Q. Phosphorylates histone H2A to form H2AS128ph (gamma-H2A) at sites of DNA damage, involved in the regulation of DNA damage response mechanism. Required for the control of telomere length and genome stability.</text>
</comment>
<feature type="domain" description="PI3K/PI4K catalytic" evidence="22">
    <location>
        <begin position="2584"/>
        <end position="2902"/>
    </location>
</feature>
<comment type="subunit">
    <text evidence="4">Associates with DNA double-strand breaks.</text>
</comment>
<dbReference type="PANTHER" id="PTHR37079:SF4">
    <property type="entry name" value="SERINE_THREONINE-PROTEIN KINASE ATM"/>
    <property type="match status" value="1"/>
</dbReference>
<evidence type="ECO:0000259" key="24">
    <source>
        <dbReference type="PROSITE" id="PS51190"/>
    </source>
</evidence>
<evidence type="ECO:0000256" key="1">
    <source>
        <dbReference type="ARBA" id="ARBA00004123"/>
    </source>
</evidence>
<dbReference type="GO" id="GO:0005524">
    <property type="term" value="F:ATP binding"/>
    <property type="evidence" value="ECO:0007669"/>
    <property type="project" value="UniProtKB-KW"/>
</dbReference>
<reference evidence="25" key="1">
    <citation type="journal article" date="2020" name="Stud. Mycol.">
        <title>101 Dothideomycetes genomes: a test case for predicting lifestyles and emergence of pathogens.</title>
        <authorList>
            <person name="Haridas S."/>
            <person name="Albert R."/>
            <person name="Binder M."/>
            <person name="Bloem J."/>
            <person name="Labutti K."/>
            <person name="Salamov A."/>
            <person name="Andreopoulos B."/>
            <person name="Baker S."/>
            <person name="Barry K."/>
            <person name="Bills G."/>
            <person name="Bluhm B."/>
            <person name="Cannon C."/>
            <person name="Castanera R."/>
            <person name="Culley D."/>
            <person name="Daum C."/>
            <person name="Ezra D."/>
            <person name="Gonzalez J."/>
            <person name="Henrissat B."/>
            <person name="Kuo A."/>
            <person name="Liang C."/>
            <person name="Lipzen A."/>
            <person name="Lutzoni F."/>
            <person name="Magnuson J."/>
            <person name="Mondo S."/>
            <person name="Nolan M."/>
            <person name="Ohm R."/>
            <person name="Pangilinan J."/>
            <person name="Park H.-J."/>
            <person name="Ramirez L."/>
            <person name="Alfaro M."/>
            <person name="Sun H."/>
            <person name="Tritt A."/>
            <person name="Yoshinaga Y."/>
            <person name="Zwiers L.-H."/>
            <person name="Turgeon B."/>
            <person name="Goodwin S."/>
            <person name="Spatafora J."/>
            <person name="Crous P."/>
            <person name="Grigoriev I."/>
        </authorList>
    </citation>
    <scope>NUCLEOTIDE SEQUENCE</scope>
    <source>
        <strain evidence="25">CBS 113979</strain>
    </source>
</reference>
<sequence length="2955" mass="330177">MREGEVGIPEALGRLGSSSQTERAKGLGDLHLIFKYNGHNARVEAIEDKSYHVICENLFRYASSEKSSYVRASTKKSAKNTSASRLSQCAGVLRLVIEAGVRNMRTKTVFALLDHITQTLPTADGTFCEPLMVDYSKCLRLLLEYPPHVEHLPRKQRWQETVGFCLQSIKLLDTNSNSDGFLSLQSNGAASIRASSTSLENTLRTSMRDVGTKVGDTNIVLTELIVCLRELTRATNAPVLDKAKDVLSVLLDFLQSSPSVSRAHQDAFAAINSVLLRTVCDEIRTTQKAIRVLVPLIKDFWSTKDPSLKEKMLTTLVLAKPHIAHLIETGEDVEFREDIENLLENIRMDYAKKLPREQLQLDDLSLWTNQPDGRSDDPLAIPVFRLRTGNARSESQWATLSFISTCTAKLDAARALGASEQDPSEVDERRKRVKLSRGLDDHLHRLSEVSPTSKLCTLQILAFTGYDRAIEAVDLENILNHLMVLMSDQNGAISSWATLALASCAFQKTSRSAELLGSWMKVFQVASRNLPSTSSCRAACHLMDVLLRLKVVDFTLVHETLEVLFSSIDLNGPVIFCESSSSLWAKLIQLSAAFNPSTAHTTTERILHWLLSKWSPSRFEDKSYAFHETNCDSYDVLQIIASCTERTLEPRHRPMFPILTQVGQACQNAENLAKLTEYLLLLPEKRHYLVDVGDMKTSSESTMPQSSQRSLSADILLMDFCNAESTKVRQTLEDILSDRPKHLSADMARIITNFCFVTSSLVSQGDVRNARRVELLRSSTDALIKSFAAFISIPECEQDRVDTSLTLLSTRLPRLADIPSLDQRFFAETGVLSFSGHLSKALKARRQFQQSTIMDEGYDLMDLDDGMDSQASHQKAKSSFQDAPRQDVASTYDPDTFRASTSAYIYLVSSAFQSMTVEGEGPGVPDAFVEHLLSLSAYELCGCRPLMTALSLSNFGIAREDAKALIVHLGASFLQEYEYERSEVAIGMCVESLTAFAHMWTEQSAGSFYGDVADVYEWVVKVGIKPEISSPNALIGITRLFRKLLKVKADYGTPSLPSARTSLFQILCDGNIAVKFYIAQHVSDMFGQFVLSQHDSIFDDVAASLPHDGGWKEGIALRLLVLCRLAAAWHTLLRKCVFLIFQTAGETSIDPPVRHARYCLLEISKSLSLNGAPALFRLFAPQLLYSWLEDDPVALDGKEPKTLEEIPFAVFGYQSLKDLLEDSQDEVISQIEMRGQQKQLDICASHLKSSGVALVDEAFGKVLAYTMSKDTNISRRRPKPTSESELSVCNLLGKERFSQCVRQYYPYAIGTFLSAMSVEVHRIDLFSKYANLAEASTALEEMHKLSSSDKTLPSGQQPMFPGKLIFTQIHKICTRVKIDSSQLWTPELFVYIARMLFNGVHPALGSLHTCSIVRKVRILIALAGKVALSGYALEMSLHSLRPLLTDSQCADDALGIVQYLFTYGKRYLLGQLSFLSGSAASILVSLRLFLASPQDSTTQESEHQATMSKVQAFHTWLIAYLDEIHNDEAHEIPRAFLSLTRAAGGTRSEGNAQKNTAESDLLLALLQEEKSSSPLLKGPSRNGVFGLLCGKFQRPPTFHNDILGADVDAESFSVEVYQTCQRGNVSKGYLLWAARVLGRAYSANGQAEALLGSKNLLPQEQPDRDDGRTDFSTSKSEILSILTNLLLSNNLREVSLAEHTLRSIINSVDAVEDYAEIDRHLPLTLAATLAIRVPAKGLKLSGIAAESIEQSAVPIRQKSLSIWARDLTISLCGKSGRDAIINELPTVLSGIEGIAEQLFPSLLHRVLLQDLQGQQHVRQAMSSACHHWFSRTDEESIPFMQLLLKALMYLRRQPYPHERSAVDRAGWLEIDNLEVASAATRCGMFTTSLLFAEFASHDTPRTSSRRSSFAVQQSLPSDLLIRIYKNLDEPDSYYGVQQRPNLESILQQLDYEGDGFKSLLYRGARLDSQMRQAGEIRSDDAAGVVRSLVDLNMSSITQALLSNQQFRNIGPGAVNSSLYTARRLETWDIRAPETEASEASIVFRALQGINNATDPASLRSSIDRGLLDAVKMMTETDSSVLSKNAAMRTLAVLTEADEIISADSADDLKAIWQRMKTRTDWMQGGRFADVRAILSTRDTLFSIFGRKEELQNIIRSTPLDARTVETQSLFSHSTVARKHGALQDSLSVATHLTQLIPHCREVGLDIEGAAHFELAGVLWDQGEMSTSINMLHDIVENVNFQKNSTALGKSTALATLAHHVAEARLEKPEEIVNKYLEPAIRELKGQKQGAEAGHVFHQFAVFCYQQLQNQDNIDDFNRLQKLRDSKAAELELLKNHFQTLPKGKERANVGRDFDKARKWFELDNEDYRRLRVARENFLRASLENYLLSLQACDGHDNDVLQFVSLWLQYADTKLANNSVRKVLDKVPSAKFAILMNQLSSRLQLDESDFQKLLSNLIYRICCDHPYHGLYHVYSGMQIQQHQMKDEATKSRHGATNQIAGRLKQDKRMHEVWGRVHNSNQRYKRLAELKDKEAFKMNMEIPLRKNPLSEDMVKMVVAMRVPPVTLPLELRATCDYSDVPIVTGFAPKMKIANGLSAPKIITAFASDGKQYKQLLKGGNDDLRQDAIMEQVFDQVSRFLKSHTATRQRNLYVRTYKVLPLSSAAGIMEFVRDTAALHDVLMPAHARYYPTDFGQNTMRTKIHDAETSNDSKEARIKNFKQIIEKFHPVGRFFFLERFLDPDEWFQKRLAYTRSTAAISILGHVLGLGDRHCHNILLDERSGEVVHIDLGVAFEAGRILPIPELVPFRLTRDLVDAMGYTGTEGVFRRCCEFTLDALREERESIMTLLNVLRYDPLYSWTVTPVKARKIQQNQDQGQEEKNDGGEEDAAKSKTAVEEIPATGKRKEDEASEAGRALSVVEKKLSKTLSTAATVSELIQQATDVRNLALLYSGWGAYA</sequence>
<comment type="subcellular location">
    <subcellularLocation>
        <location evidence="2 20">Chromosome</location>
        <location evidence="2 20">Telomere</location>
    </subcellularLocation>
    <subcellularLocation>
        <location evidence="1 20">Nucleus</location>
    </subcellularLocation>
</comment>
<dbReference type="CDD" id="cd05171">
    <property type="entry name" value="PIKKc_ATM"/>
    <property type="match status" value="1"/>
</dbReference>
<dbReference type="InterPro" id="IPR018936">
    <property type="entry name" value="PI3/4_kinase_CS"/>
</dbReference>
<organism evidence="25 26">
    <name type="scientific">Aulographum hederae CBS 113979</name>
    <dbReference type="NCBI Taxonomy" id="1176131"/>
    <lineage>
        <taxon>Eukaryota</taxon>
        <taxon>Fungi</taxon>
        <taxon>Dikarya</taxon>
        <taxon>Ascomycota</taxon>
        <taxon>Pezizomycotina</taxon>
        <taxon>Dothideomycetes</taxon>
        <taxon>Pleosporomycetidae</taxon>
        <taxon>Aulographales</taxon>
        <taxon>Aulographaceae</taxon>
    </lineage>
</organism>
<keyword evidence="15 20" id="KW-0779">Telomere</keyword>
<feature type="region of interest" description="Disordered" evidence="21">
    <location>
        <begin position="871"/>
        <end position="893"/>
    </location>
</feature>
<dbReference type="GO" id="GO:0000781">
    <property type="term" value="C:chromosome, telomeric region"/>
    <property type="evidence" value="ECO:0007669"/>
    <property type="project" value="UniProtKB-SubCell"/>
</dbReference>
<evidence type="ECO:0000256" key="2">
    <source>
        <dbReference type="ARBA" id="ARBA00004574"/>
    </source>
</evidence>
<dbReference type="Pfam" id="PF02260">
    <property type="entry name" value="FATC"/>
    <property type="match status" value="1"/>
</dbReference>
<dbReference type="GO" id="GO:0004674">
    <property type="term" value="F:protein serine/threonine kinase activity"/>
    <property type="evidence" value="ECO:0007669"/>
    <property type="project" value="UniProtKB-KW"/>
</dbReference>
<dbReference type="InterPro" id="IPR014009">
    <property type="entry name" value="PIK_FAT"/>
</dbReference>
<keyword evidence="26" id="KW-1185">Reference proteome</keyword>
<keyword evidence="7 20" id="KW-0158">Chromosome</keyword>
<dbReference type="PROSITE" id="PS51190">
    <property type="entry name" value="FATC"/>
    <property type="match status" value="1"/>
</dbReference>
<dbReference type="Gene3D" id="1.10.1070.11">
    <property type="entry name" value="Phosphatidylinositol 3-/4-kinase, catalytic domain"/>
    <property type="match status" value="1"/>
</dbReference>
<keyword evidence="9 20" id="KW-0808">Transferase</keyword>
<evidence type="ECO:0000256" key="18">
    <source>
        <dbReference type="ARBA" id="ARBA00047899"/>
    </source>
</evidence>
<dbReference type="SUPFAM" id="SSF48371">
    <property type="entry name" value="ARM repeat"/>
    <property type="match status" value="1"/>
</dbReference>